<sequence>MSSNGLRRNPRSAAVIGLAALALGLTVLGGGQAVAAPQDDPRTIGTPVTMSESAITAASLPCITSPGVKTCFDKAGDKVLVLDTAKDGFSAVGRWSTDYGRTGACRNALGVGHWAECNYDMRETGHIQLNNALYDGDTGLLVLTDTYSGWLSIG</sequence>
<proteinExistence type="predicted"/>
<name>A0A372ZUI2_9ACTN</name>
<feature type="signal peptide" evidence="1">
    <location>
        <begin position="1"/>
        <end position="35"/>
    </location>
</feature>
<evidence type="ECO:0008006" key="4">
    <source>
        <dbReference type="Google" id="ProtNLM"/>
    </source>
</evidence>
<dbReference type="Proteomes" id="UP000263377">
    <property type="component" value="Unassembled WGS sequence"/>
</dbReference>
<dbReference type="EMBL" id="QVIG01000001">
    <property type="protein sequence ID" value="RGD58947.1"/>
    <property type="molecule type" value="Genomic_DNA"/>
</dbReference>
<comment type="caution">
    <text evidence="2">The sequence shown here is derived from an EMBL/GenBank/DDBJ whole genome shotgun (WGS) entry which is preliminary data.</text>
</comment>
<evidence type="ECO:0000313" key="3">
    <source>
        <dbReference type="Proteomes" id="UP000263377"/>
    </source>
</evidence>
<organism evidence="2 3">
    <name type="scientific">Kitasatospora xanthocidica</name>
    <dbReference type="NCBI Taxonomy" id="83382"/>
    <lineage>
        <taxon>Bacteria</taxon>
        <taxon>Bacillati</taxon>
        <taxon>Actinomycetota</taxon>
        <taxon>Actinomycetes</taxon>
        <taxon>Kitasatosporales</taxon>
        <taxon>Streptomycetaceae</taxon>
        <taxon>Kitasatospora</taxon>
    </lineage>
</organism>
<keyword evidence="1" id="KW-0732">Signal</keyword>
<accession>A0A372ZUI2</accession>
<evidence type="ECO:0000256" key="1">
    <source>
        <dbReference type="SAM" id="SignalP"/>
    </source>
</evidence>
<protein>
    <recommendedName>
        <fullName evidence="4">Secreted protein</fullName>
    </recommendedName>
</protein>
<dbReference type="RefSeq" id="WP_117487330.1">
    <property type="nucleotide sequence ID" value="NZ_QVIG01000001.1"/>
</dbReference>
<evidence type="ECO:0000313" key="2">
    <source>
        <dbReference type="EMBL" id="RGD58947.1"/>
    </source>
</evidence>
<keyword evidence="3" id="KW-1185">Reference proteome</keyword>
<reference evidence="2 3" key="1">
    <citation type="submission" date="2018-08" db="EMBL/GenBank/DDBJ databases">
        <title>Diversity &amp; Physiological Properties of Lignin-Decomposing Actinobacteria from Soil.</title>
        <authorList>
            <person name="Roh S.G."/>
            <person name="Kim S.B."/>
        </authorList>
    </citation>
    <scope>NUCLEOTIDE SEQUENCE [LARGE SCALE GENOMIC DNA]</scope>
    <source>
        <strain evidence="2 3">MMS17-GH009</strain>
    </source>
</reference>
<feature type="chain" id="PRO_5016835922" description="Secreted protein" evidence="1">
    <location>
        <begin position="36"/>
        <end position="154"/>
    </location>
</feature>
<dbReference type="AlphaFoldDB" id="A0A372ZUI2"/>
<gene>
    <name evidence="2" type="ORF">DR950_15200</name>
</gene>